<keyword evidence="4" id="KW-0472">Membrane</keyword>
<evidence type="ECO:0000313" key="7">
    <source>
        <dbReference type="Proteomes" id="UP000550401"/>
    </source>
</evidence>
<dbReference type="SUPFAM" id="SSF55073">
    <property type="entry name" value="Nucleotide cyclase"/>
    <property type="match status" value="1"/>
</dbReference>
<feature type="transmembrane region" description="Helical" evidence="4">
    <location>
        <begin position="73"/>
        <end position="94"/>
    </location>
</feature>
<keyword evidence="4" id="KW-1133">Transmembrane helix</keyword>
<comment type="caution">
    <text evidence="6">The sequence shown here is derived from an EMBL/GenBank/DDBJ whole genome shotgun (WGS) entry which is preliminary data.</text>
</comment>
<feature type="transmembrane region" description="Helical" evidence="4">
    <location>
        <begin position="126"/>
        <end position="142"/>
    </location>
</feature>
<comment type="cofactor">
    <cofactor evidence="1">
        <name>Mg(2+)</name>
        <dbReference type="ChEBI" id="CHEBI:18420"/>
    </cofactor>
</comment>
<feature type="domain" description="GGDEF" evidence="5">
    <location>
        <begin position="259"/>
        <end position="392"/>
    </location>
</feature>
<dbReference type="PROSITE" id="PS50887">
    <property type="entry name" value="GGDEF"/>
    <property type="match status" value="1"/>
</dbReference>
<dbReference type="Pfam" id="PF00990">
    <property type="entry name" value="GGDEF"/>
    <property type="match status" value="1"/>
</dbReference>
<dbReference type="GO" id="GO:0052621">
    <property type="term" value="F:diguanylate cyclase activity"/>
    <property type="evidence" value="ECO:0007669"/>
    <property type="project" value="UniProtKB-EC"/>
</dbReference>
<dbReference type="SMART" id="SM00267">
    <property type="entry name" value="GGDEF"/>
    <property type="match status" value="1"/>
</dbReference>
<dbReference type="GO" id="GO:0043709">
    <property type="term" value="P:cell adhesion involved in single-species biofilm formation"/>
    <property type="evidence" value="ECO:0007669"/>
    <property type="project" value="TreeGrafter"/>
</dbReference>
<feature type="transmembrane region" description="Helical" evidence="4">
    <location>
        <begin position="163"/>
        <end position="183"/>
    </location>
</feature>
<gene>
    <name evidence="6" type="ORF">FHW12_003163</name>
</gene>
<sequence>MPDSSLFPLDIPTLAFSRGLMQIMLAGLLVYVGRRHEQGAGARLWAAGFLLNGISLFLFSITAHGIWDTVCVVGNHLALGAGSACLLLGFWAFGRQRAQPWLAALVVVIPLVALLAFEGAWPNARLRVLTTAFGQLVFLLALQASLRRPPRHEIEHIYRRLRVLALVYAAVLVWAYAVVANVLPTSSRLDIGYHLAIFSVASLLFMLSLAVTCLALQFALLAARNEDLAMVDWLTGLLNRRGFFRAIAHGDTGRADAERIGSVVVLDIDHFKRINDQHGHAAGDRVLQAVADRLRELASPSDLVARMGGEEFCVAMPGARREHAFARAEAILAHCRNTTVPAADGRAIRFTVSAGVCEASPTLSIDDALAQADAAMYAAKREGRDRAMAAHDLEHDARA</sequence>
<dbReference type="EMBL" id="JACGXL010000005">
    <property type="protein sequence ID" value="MBA8888927.1"/>
    <property type="molecule type" value="Genomic_DNA"/>
</dbReference>
<evidence type="ECO:0000256" key="3">
    <source>
        <dbReference type="ARBA" id="ARBA00034247"/>
    </source>
</evidence>
<protein>
    <recommendedName>
        <fullName evidence="2">diguanylate cyclase</fullName>
        <ecNumber evidence="2">2.7.7.65</ecNumber>
    </recommendedName>
</protein>
<keyword evidence="4" id="KW-0812">Transmembrane</keyword>
<dbReference type="InterPro" id="IPR050469">
    <property type="entry name" value="Diguanylate_Cyclase"/>
</dbReference>
<dbReference type="FunFam" id="3.30.70.270:FF:000001">
    <property type="entry name" value="Diguanylate cyclase domain protein"/>
    <property type="match status" value="1"/>
</dbReference>
<evidence type="ECO:0000256" key="4">
    <source>
        <dbReference type="SAM" id="Phobius"/>
    </source>
</evidence>
<feature type="transmembrane region" description="Helical" evidence="4">
    <location>
        <begin position="12"/>
        <end position="32"/>
    </location>
</feature>
<dbReference type="GO" id="GO:0005886">
    <property type="term" value="C:plasma membrane"/>
    <property type="evidence" value="ECO:0007669"/>
    <property type="project" value="TreeGrafter"/>
</dbReference>
<dbReference type="Proteomes" id="UP000550401">
    <property type="component" value="Unassembled WGS sequence"/>
</dbReference>
<dbReference type="Gene3D" id="3.30.70.270">
    <property type="match status" value="1"/>
</dbReference>
<keyword evidence="7" id="KW-1185">Reference proteome</keyword>
<dbReference type="EC" id="2.7.7.65" evidence="2"/>
<dbReference type="PANTHER" id="PTHR45138">
    <property type="entry name" value="REGULATORY COMPONENTS OF SENSORY TRANSDUCTION SYSTEM"/>
    <property type="match status" value="1"/>
</dbReference>
<evidence type="ECO:0000256" key="2">
    <source>
        <dbReference type="ARBA" id="ARBA00012528"/>
    </source>
</evidence>
<proteinExistence type="predicted"/>
<dbReference type="CDD" id="cd01949">
    <property type="entry name" value="GGDEF"/>
    <property type="match status" value="1"/>
</dbReference>
<dbReference type="InterPro" id="IPR000160">
    <property type="entry name" value="GGDEF_dom"/>
</dbReference>
<evidence type="ECO:0000256" key="1">
    <source>
        <dbReference type="ARBA" id="ARBA00001946"/>
    </source>
</evidence>
<dbReference type="PANTHER" id="PTHR45138:SF9">
    <property type="entry name" value="DIGUANYLATE CYCLASE DGCM-RELATED"/>
    <property type="match status" value="1"/>
</dbReference>
<dbReference type="InterPro" id="IPR043128">
    <property type="entry name" value="Rev_trsase/Diguanyl_cyclase"/>
</dbReference>
<feature type="transmembrane region" description="Helical" evidence="4">
    <location>
        <begin position="101"/>
        <end position="120"/>
    </location>
</feature>
<dbReference type="NCBIfam" id="TIGR00254">
    <property type="entry name" value="GGDEF"/>
    <property type="match status" value="1"/>
</dbReference>
<reference evidence="6 7" key="1">
    <citation type="submission" date="2020-07" db="EMBL/GenBank/DDBJ databases">
        <title>Genomic Encyclopedia of Type Strains, Phase IV (KMG-V): Genome sequencing to study the core and pangenomes of soil and plant-associated prokaryotes.</title>
        <authorList>
            <person name="Whitman W."/>
        </authorList>
    </citation>
    <scope>NUCLEOTIDE SEQUENCE [LARGE SCALE GENOMIC DNA]</scope>
    <source>
        <strain evidence="6 7">RH2WT43</strain>
    </source>
</reference>
<evidence type="ECO:0000313" key="6">
    <source>
        <dbReference type="EMBL" id="MBA8888927.1"/>
    </source>
</evidence>
<organism evidence="6 7">
    <name type="scientific">Dokdonella fugitiva</name>
    <dbReference type="NCBI Taxonomy" id="328517"/>
    <lineage>
        <taxon>Bacteria</taxon>
        <taxon>Pseudomonadati</taxon>
        <taxon>Pseudomonadota</taxon>
        <taxon>Gammaproteobacteria</taxon>
        <taxon>Lysobacterales</taxon>
        <taxon>Rhodanobacteraceae</taxon>
        <taxon>Dokdonella</taxon>
    </lineage>
</organism>
<dbReference type="InterPro" id="IPR029787">
    <property type="entry name" value="Nucleotide_cyclase"/>
</dbReference>
<accession>A0A839EWD1</accession>
<feature type="transmembrane region" description="Helical" evidence="4">
    <location>
        <begin position="195"/>
        <end position="221"/>
    </location>
</feature>
<feature type="transmembrane region" description="Helical" evidence="4">
    <location>
        <begin position="44"/>
        <end position="67"/>
    </location>
</feature>
<dbReference type="RefSeq" id="WP_182531972.1">
    <property type="nucleotide sequence ID" value="NZ_JACGXL010000005.1"/>
</dbReference>
<dbReference type="GO" id="GO:1902201">
    <property type="term" value="P:negative regulation of bacterial-type flagellum-dependent cell motility"/>
    <property type="evidence" value="ECO:0007669"/>
    <property type="project" value="TreeGrafter"/>
</dbReference>
<name>A0A839EWD1_9GAMM</name>
<dbReference type="AlphaFoldDB" id="A0A839EWD1"/>
<comment type="catalytic activity">
    <reaction evidence="3">
        <text>2 GTP = 3',3'-c-di-GMP + 2 diphosphate</text>
        <dbReference type="Rhea" id="RHEA:24898"/>
        <dbReference type="ChEBI" id="CHEBI:33019"/>
        <dbReference type="ChEBI" id="CHEBI:37565"/>
        <dbReference type="ChEBI" id="CHEBI:58805"/>
        <dbReference type="EC" id="2.7.7.65"/>
    </reaction>
</comment>
<evidence type="ECO:0000259" key="5">
    <source>
        <dbReference type="PROSITE" id="PS50887"/>
    </source>
</evidence>